<sequence>MDSWFSELRSGTAPTSTRTSSFATPIRKKKPKQPKDGFADRAKQKAMEGTPKEKTKKKKKKKRIEDETARREKARPGTSGELSDLNRVLRQQIQSQKDSIQSRLSHSHSNLSDDNPPQHNHNHNLPHPNTTHTHNSNHTSPSLIWDISNSSNSNKRSPINMMDGPYQDGSPRGTPDRIASPIFAHQVDDADDAMGFGGEEGRVSNPKKTSPLVRSASSAAILGVRSGGSGKDSREAIMATLLNDMSLDDDNISRRSSWGNVHDAHNPNKSPVSAVRVLDMPRQEISDRPQSASGKSRVSSAGLQRPQPYKAERIRNKSASLTRRRENAVRRAAAAGAGENGRKLWMEGGTGDEQEVVRPPSRQSNAFPMSLAGNPHTPNSGTPKSSKQTEADAKSGSNNQTEDQTEQDKSKLFPSKRPRPSSRKKPPAKSMFLNDAKLDTKREVVTPHARHTTGWGDTPPTSQENSPVVQPTKATDKNNIILRTGSPSNLSLGNPDEDIEFIMSPVPPTRVREIDERRDNPEKDGFSEIEESGLYEIKIEVNNSRDQEANQAQNLTAKISERISPLGVGDEEDEVLKILTSSSDSDDKEPGQKAMEMGGLRHSRMIRTAPSTAAFLSTSSLGNVQPTPPEVRPDTVAATNGIGRDDMLDSEDDYSDGRLSPAFTPVANKNNKGWTEGTLEDDDLLLQSYNGDDGLDEFDLDTNLGTDFLSLFAPSPPPQQIGAKHHQNMFT</sequence>
<evidence type="ECO:0000313" key="3">
    <source>
        <dbReference type="Proteomes" id="UP001162640"/>
    </source>
</evidence>
<feature type="compositionally biased region" description="Basic and acidic residues" evidence="1">
    <location>
        <begin position="63"/>
        <end position="75"/>
    </location>
</feature>
<accession>A0A9W7DUY7</accession>
<feature type="region of interest" description="Disordered" evidence="1">
    <location>
        <begin position="1"/>
        <end position="178"/>
    </location>
</feature>
<dbReference type="Proteomes" id="UP001162640">
    <property type="component" value="Unassembled WGS sequence"/>
</dbReference>
<name>A0A9W7DUY7_9STRA</name>
<feature type="compositionally biased region" description="Low complexity" evidence="1">
    <location>
        <begin position="115"/>
        <end position="142"/>
    </location>
</feature>
<feature type="compositionally biased region" description="Polar residues" evidence="1">
    <location>
        <begin position="103"/>
        <end position="113"/>
    </location>
</feature>
<feature type="compositionally biased region" description="Basic and acidic residues" evidence="1">
    <location>
        <begin position="510"/>
        <end position="526"/>
    </location>
</feature>
<reference evidence="3" key="1">
    <citation type="journal article" date="2023" name="Commun. Biol.">
        <title>Genome analysis of Parmales, the sister group of diatoms, reveals the evolutionary specialization of diatoms from phago-mixotrophs to photoautotrophs.</title>
        <authorList>
            <person name="Ban H."/>
            <person name="Sato S."/>
            <person name="Yoshikawa S."/>
            <person name="Yamada K."/>
            <person name="Nakamura Y."/>
            <person name="Ichinomiya M."/>
            <person name="Sato N."/>
            <person name="Blanc-Mathieu R."/>
            <person name="Endo H."/>
            <person name="Kuwata A."/>
            <person name="Ogata H."/>
        </authorList>
    </citation>
    <scope>NUCLEOTIDE SEQUENCE [LARGE SCALE GENOMIC DNA]</scope>
</reference>
<feature type="compositionally biased region" description="Basic and acidic residues" evidence="1">
    <location>
        <begin position="436"/>
        <end position="445"/>
    </location>
</feature>
<organism evidence="2 3">
    <name type="scientific">Triparma laevis f. inornata</name>
    <dbReference type="NCBI Taxonomy" id="1714386"/>
    <lineage>
        <taxon>Eukaryota</taxon>
        <taxon>Sar</taxon>
        <taxon>Stramenopiles</taxon>
        <taxon>Ochrophyta</taxon>
        <taxon>Bolidophyceae</taxon>
        <taxon>Parmales</taxon>
        <taxon>Triparmaceae</taxon>
        <taxon>Triparma</taxon>
    </lineage>
</organism>
<feature type="compositionally biased region" description="Polar residues" evidence="1">
    <location>
        <begin position="288"/>
        <end position="302"/>
    </location>
</feature>
<feature type="compositionally biased region" description="Basic and acidic residues" evidence="1">
    <location>
        <begin position="33"/>
        <end position="53"/>
    </location>
</feature>
<dbReference type="AlphaFoldDB" id="A0A9W7DUY7"/>
<feature type="compositionally biased region" description="Basic residues" evidence="1">
    <location>
        <begin position="414"/>
        <end position="427"/>
    </location>
</feature>
<comment type="caution">
    <text evidence="2">The sequence shown here is derived from an EMBL/GenBank/DDBJ whole genome shotgun (WGS) entry which is preliminary data.</text>
</comment>
<feature type="region of interest" description="Disordered" evidence="1">
    <location>
        <begin position="619"/>
        <end position="646"/>
    </location>
</feature>
<feature type="compositionally biased region" description="Polar residues" evidence="1">
    <location>
        <begin position="459"/>
        <end position="473"/>
    </location>
</feature>
<feature type="compositionally biased region" description="Polar residues" evidence="1">
    <location>
        <begin position="12"/>
        <end position="23"/>
    </location>
</feature>
<feature type="compositionally biased region" description="Low complexity" evidence="1">
    <location>
        <begin position="91"/>
        <end position="102"/>
    </location>
</feature>
<dbReference type="EMBL" id="BLQM01000048">
    <property type="protein sequence ID" value="GMH55953.1"/>
    <property type="molecule type" value="Genomic_DNA"/>
</dbReference>
<protein>
    <submittedName>
        <fullName evidence="2">Uncharacterized protein</fullName>
    </submittedName>
</protein>
<evidence type="ECO:0000313" key="2">
    <source>
        <dbReference type="EMBL" id="GMH55953.1"/>
    </source>
</evidence>
<evidence type="ECO:0000256" key="1">
    <source>
        <dbReference type="SAM" id="MobiDB-lite"/>
    </source>
</evidence>
<feature type="region of interest" description="Disordered" evidence="1">
    <location>
        <begin position="191"/>
        <end position="214"/>
    </location>
</feature>
<feature type="compositionally biased region" description="Polar residues" evidence="1">
    <location>
        <begin position="376"/>
        <end position="386"/>
    </location>
</feature>
<feature type="compositionally biased region" description="Polar residues" evidence="1">
    <location>
        <begin position="147"/>
        <end position="157"/>
    </location>
</feature>
<proteinExistence type="predicted"/>
<gene>
    <name evidence="2" type="ORF">TL16_g02024</name>
</gene>
<feature type="region of interest" description="Disordered" evidence="1">
    <location>
        <begin position="283"/>
        <end position="529"/>
    </location>
</feature>